<comment type="caution">
    <text evidence="3">The sequence shown here is derived from an EMBL/GenBank/DDBJ whole genome shotgun (WGS) entry which is preliminary data.</text>
</comment>
<feature type="transmembrane region" description="Helical" evidence="2">
    <location>
        <begin position="432"/>
        <end position="456"/>
    </location>
</feature>
<keyword evidence="2" id="KW-0472">Membrane</keyword>
<dbReference type="PANTHER" id="PTHR31170:SF20">
    <property type="entry name" value="DUF247 DOMAIN PROTEIN"/>
    <property type="match status" value="1"/>
</dbReference>
<reference evidence="3" key="1">
    <citation type="submission" date="2019-10" db="EMBL/GenBank/DDBJ databases">
        <authorList>
            <person name="Zhang R."/>
            <person name="Pan Y."/>
            <person name="Wang J."/>
            <person name="Ma R."/>
            <person name="Yu S."/>
        </authorList>
    </citation>
    <scope>NUCLEOTIDE SEQUENCE</scope>
    <source>
        <strain evidence="3">LA-IB0</strain>
        <tissue evidence="3">Leaf</tissue>
    </source>
</reference>
<sequence>MAMAEELEETQLARNRHDYQVTFDIDRMLDDLPIAPSHHSIYRASSHLRSISSKAYDPKIIAIGPFHRGKDHLQKMEHQKMQFLKLLLSSRRESSVDRYVTAIKDMEERARVCYAEPMTLGKHEFVLMLLLDGIFIVEFLRKYDNFFGNHQEMDEADAVFQFAPILPELLHDLMLFENQIPLFIVKELFELSLQLNDQREFVQLIWPFVELRESQLGSSEFQVSASLRGHNAPHLLGLVHYAKCLPLDQDLHSREDFRNGDMNIINCATELQEAGIIFEKATYERDTAKGNSFLDIEFKNCTMRIPTFVVSYETESWFRNMIAYENDFPRRRQKYMMDYIFVMHCLIQSPTDVQLLRHRGIISSWTGEDETVYHLIKQLENKIHISDKFSYAHVFLGANSHCQHRRNKWMARWNKWMTRWDKWMTINIPWKFISFFAAVTHLLLTAAQTMVAFLSYHSSIWHEMLNRLKRHGHSESYNYALFVLSFGVRHSVGRGGTLLRRRLWAWSAMTICRDGSAASESEKSWQWGERITAVVVLHGGRNNGGGGPTTARRQRRMKNNW</sequence>
<dbReference type="Proteomes" id="UP000826271">
    <property type="component" value="Unassembled WGS sequence"/>
</dbReference>
<dbReference type="AlphaFoldDB" id="A0AAV6WTB7"/>
<dbReference type="EMBL" id="WHWC01000013">
    <property type="protein sequence ID" value="KAG8371371.1"/>
    <property type="molecule type" value="Genomic_DNA"/>
</dbReference>
<evidence type="ECO:0000313" key="4">
    <source>
        <dbReference type="Proteomes" id="UP000826271"/>
    </source>
</evidence>
<gene>
    <name evidence="3" type="ORF">BUALT_Bualt13G0080700</name>
</gene>
<accession>A0AAV6WTB7</accession>
<evidence type="ECO:0000256" key="2">
    <source>
        <dbReference type="SAM" id="Phobius"/>
    </source>
</evidence>
<name>A0AAV6WTB7_9LAMI</name>
<evidence type="ECO:0000256" key="1">
    <source>
        <dbReference type="SAM" id="MobiDB-lite"/>
    </source>
</evidence>
<feature type="region of interest" description="Disordered" evidence="1">
    <location>
        <begin position="541"/>
        <end position="561"/>
    </location>
</feature>
<evidence type="ECO:0000313" key="3">
    <source>
        <dbReference type="EMBL" id="KAG8371371.1"/>
    </source>
</evidence>
<dbReference type="PANTHER" id="PTHR31170">
    <property type="entry name" value="BNAC04G53230D PROTEIN"/>
    <property type="match status" value="1"/>
</dbReference>
<dbReference type="InterPro" id="IPR004158">
    <property type="entry name" value="DUF247_pln"/>
</dbReference>
<feature type="compositionally biased region" description="Basic residues" evidence="1">
    <location>
        <begin position="552"/>
        <end position="561"/>
    </location>
</feature>
<protein>
    <submittedName>
        <fullName evidence="3">Uncharacterized protein</fullName>
    </submittedName>
</protein>
<keyword evidence="2" id="KW-1133">Transmembrane helix</keyword>
<proteinExistence type="predicted"/>
<dbReference type="Pfam" id="PF03140">
    <property type="entry name" value="DUF247"/>
    <property type="match status" value="1"/>
</dbReference>
<organism evidence="3 4">
    <name type="scientific">Buddleja alternifolia</name>
    <dbReference type="NCBI Taxonomy" id="168488"/>
    <lineage>
        <taxon>Eukaryota</taxon>
        <taxon>Viridiplantae</taxon>
        <taxon>Streptophyta</taxon>
        <taxon>Embryophyta</taxon>
        <taxon>Tracheophyta</taxon>
        <taxon>Spermatophyta</taxon>
        <taxon>Magnoliopsida</taxon>
        <taxon>eudicotyledons</taxon>
        <taxon>Gunneridae</taxon>
        <taxon>Pentapetalae</taxon>
        <taxon>asterids</taxon>
        <taxon>lamiids</taxon>
        <taxon>Lamiales</taxon>
        <taxon>Scrophulariaceae</taxon>
        <taxon>Buddlejeae</taxon>
        <taxon>Buddleja</taxon>
    </lineage>
</organism>
<keyword evidence="4" id="KW-1185">Reference proteome</keyword>
<keyword evidence="2" id="KW-0812">Transmembrane</keyword>